<evidence type="ECO:0000259" key="5">
    <source>
        <dbReference type="PROSITE" id="PS50093"/>
    </source>
</evidence>
<dbReference type="CDD" id="cd00146">
    <property type="entry name" value="PKD"/>
    <property type="match status" value="1"/>
</dbReference>
<feature type="compositionally biased region" description="Basic and acidic residues" evidence="3">
    <location>
        <begin position="155"/>
        <end position="174"/>
    </location>
</feature>
<dbReference type="Gene3D" id="2.60.40.10">
    <property type="entry name" value="Immunoglobulins"/>
    <property type="match status" value="1"/>
</dbReference>
<keyword evidence="4" id="KW-0472">Membrane</keyword>
<feature type="transmembrane region" description="Helical" evidence="4">
    <location>
        <begin position="333"/>
        <end position="355"/>
    </location>
</feature>
<keyword evidence="4" id="KW-0812">Transmembrane</keyword>
<keyword evidence="4" id="KW-1133">Transmembrane helix</keyword>
<dbReference type="GO" id="GO:0005509">
    <property type="term" value="F:calcium ion binding"/>
    <property type="evidence" value="ECO:0007669"/>
    <property type="project" value="InterPro"/>
</dbReference>
<dbReference type="InterPro" id="IPR035986">
    <property type="entry name" value="PKD_dom_sf"/>
</dbReference>
<dbReference type="Gene3D" id="4.10.1080.10">
    <property type="entry name" value="TSP type-3 repeat"/>
    <property type="match status" value="1"/>
</dbReference>
<comment type="caution">
    <text evidence="6">The sequence shown here is derived from an EMBL/GenBank/DDBJ whole genome shotgun (WGS) entry which is preliminary data.</text>
</comment>
<dbReference type="SUPFAM" id="SSF49299">
    <property type="entry name" value="PKD domain"/>
    <property type="match status" value="1"/>
</dbReference>
<dbReference type="InterPro" id="IPR028974">
    <property type="entry name" value="TSP_type-3_rpt"/>
</dbReference>
<feature type="compositionally biased region" description="Acidic residues" evidence="3">
    <location>
        <begin position="132"/>
        <end position="144"/>
    </location>
</feature>
<dbReference type="SUPFAM" id="SSF103647">
    <property type="entry name" value="TSP type-3 repeat"/>
    <property type="match status" value="1"/>
</dbReference>
<dbReference type="InterPro" id="IPR003367">
    <property type="entry name" value="Thrombospondin_3-like_rpt"/>
</dbReference>
<dbReference type="EMBL" id="LCMS01000007">
    <property type="protein sequence ID" value="KKU41029.1"/>
    <property type="molecule type" value="Genomic_DNA"/>
</dbReference>
<evidence type="ECO:0000256" key="3">
    <source>
        <dbReference type="SAM" id="MobiDB-lite"/>
    </source>
</evidence>
<sequence length="379" mass="42410">MRYFSLFLFVVSIGFWPLVLYAQTANLSIQASEIRFSDDLVAGSTVRIYATVRNAGDMDVTGYVSFFQGSIPVGDSQMISVLHDGAPEEVYVDFVVPSSSFNLRAEIRGTVPEDIYAENNFALTGTYEPVFDDDGDGILNEDDNCSTSSNANQNDADHDGKGDICDSDRDGDRVENEEDVYPDDPDRFEEQKEEEEPIEKDSSKEAASSTLVQQVVENMQETFEQVVFVLPTENGDEDWQSAAPLLSSPQALFTFKRQSWKTFQFEALTPEKEGVVMTWDFGDGVTSQKRSLEHSFTRAGSYEVSLQITNDQGVVSEDQVFLDIPFWVLENPLVQGILACLVGGGVLGAWGLHFFEKNARTKKMKQRKISVREDDHFHV</sequence>
<dbReference type="InterPro" id="IPR000601">
    <property type="entry name" value="PKD_dom"/>
</dbReference>
<protein>
    <recommendedName>
        <fullName evidence="5">PKD domain-containing protein</fullName>
    </recommendedName>
</protein>
<dbReference type="Proteomes" id="UP000034795">
    <property type="component" value="Unassembled WGS sequence"/>
</dbReference>
<dbReference type="PROSITE" id="PS50093">
    <property type="entry name" value="PKD"/>
    <property type="match status" value="1"/>
</dbReference>
<accession>A0A0G1Q7P9</accession>
<dbReference type="Pfam" id="PF02412">
    <property type="entry name" value="TSP_3"/>
    <property type="match status" value="2"/>
</dbReference>
<proteinExistence type="predicted"/>
<dbReference type="STRING" id="1618994.UX57_C0007G0061"/>
<name>A0A0G1Q7P9_9BACT</name>
<reference evidence="6 7" key="1">
    <citation type="journal article" date="2015" name="Nature">
        <title>rRNA introns, odd ribosomes, and small enigmatic genomes across a large radiation of phyla.</title>
        <authorList>
            <person name="Brown C.T."/>
            <person name="Hug L.A."/>
            <person name="Thomas B.C."/>
            <person name="Sharon I."/>
            <person name="Castelle C.J."/>
            <person name="Singh A."/>
            <person name="Wilkins M.J."/>
            <person name="Williams K.H."/>
            <person name="Banfield J.F."/>
        </authorList>
    </citation>
    <scope>NUCLEOTIDE SEQUENCE [LARGE SCALE GENOMIC DNA]</scope>
</reference>
<evidence type="ECO:0000256" key="1">
    <source>
        <dbReference type="ARBA" id="ARBA00022729"/>
    </source>
</evidence>
<organism evidence="6 7">
    <name type="scientific">Candidatus Uhrbacteria bacterium GW2011_GWE2_46_68</name>
    <dbReference type="NCBI Taxonomy" id="1618994"/>
    <lineage>
        <taxon>Bacteria</taxon>
        <taxon>Candidatus Uhriibacteriota</taxon>
    </lineage>
</organism>
<dbReference type="InterPro" id="IPR022409">
    <property type="entry name" value="PKD/Chitinase_dom"/>
</dbReference>
<dbReference type="AlphaFoldDB" id="A0A0G1Q7P9"/>
<evidence type="ECO:0000256" key="4">
    <source>
        <dbReference type="SAM" id="Phobius"/>
    </source>
</evidence>
<dbReference type="Pfam" id="PF18911">
    <property type="entry name" value="PKD_4"/>
    <property type="match status" value="1"/>
</dbReference>
<feature type="compositionally biased region" description="Polar residues" evidence="3">
    <location>
        <begin position="145"/>
        <end position="154"/>
    </location>
</feature>
<feature type="region of interest" description="Disordered" evidence="3">
    <location>
        <begin position="132"/>
        <end position="209"/>
    </location>
</feature>
<dbReference type="SMART" id="SM00089">
    <property type="entry name" value="PKD"/>
    <property type="match status" value="1"/>
</dbReference>
<keyword evidence="2" id="KW-0106">Calcium</keyword>
<evidence type="ECO:0000313" key="7">
    <source>
        <dbReference type="Proteomes" id="UP000034795"/>
    </source>
</evidence>
<dbReference type="InterPro" id="IPR013783">
    <property type="entry name" value="Ig-like_fold"/>
</dbReference>
<keyword evidence="1" id="KW-0732">Signal</keyword>
<dbReference type="PANTHER" id="PTHR10199:SF119">
    <property type="entry name" value="RE20510P"/>
    <property type="match status" value="1"/>
</dbReference>
<evidence type="ECO:0000313" key="6">
    <source>
        <dbReference type="EMBL" id="KKU41029.1"/>
    </source>
</evidence>
<gene>
    <name evidence="6" type="ORF">UX57_C0007G0061</name>
</gene>
<feature type="domain" description="PKD" evidence="5">
    <location>
        <begin position="275"/>
        <end position="313"/>
    </location>
</feature>
<evidence type="ECO:0000256" key="2">
    <source>
        <dbReference type="ARBA" id="ARBA00022837"/>
    </source>
</evidence>
<dbReference type="PANTHER" id="PTHR10199">
    <property type="entry name" value="THROMBOSPONDIN"/>
    <property type="match status" value="1"/>
</dbReference>
<dbReference type="GO" id="GO:0007155">
    <property type="term" value="P:cell adhesion"/>
    <property type="evidence" value="ECO:0007669"/>
    <property type="project" value="InterPro"/>
</dbReference>